<evidence type="ECO:0000256" key="2">
    <source>
        <dbReference type="SAM" id="Phobius"/>
    </source>
</evidence>
<dbReference type="EMBL" id="RYZI01000022">
    <property type="protein sequence ID" value="RWA13655.1"/>
    <property type="molecule type" value="Genomic_DNA"/>
</dbReference>
<keyword evidence="2" id="KW-0812">Transmembrane</keyword>
<accession>A0A439DGW8</accession>
<sequence>MLWVVQIVCFVLSLLVRLASVLVNFLLTTLSWLIFGLLIVAGWWLETIRNRWFQVPIVQVVDCERCARPREQPSGLEFALKNSRCSDTAYCNNIRRALNERIADLERELHKTKQELEHTSRFLRVAELQANEKRAKIRSLEEELRQIREDNNFEPQKSRDVQEDREQLYQQNERLRAKNLQHWKRTLVQKQQAMKAQAELDERGDKIRLLATRCRKVQRELDEMRTHLQHQTRRADEQREARVRLEVENEGLRRPRTVAR</sequence>
<keyword evidence="4" id="KW-1185">Reference proteome</keyword>
<keyword evidence="2" id="KW-1133">Transmembrane helix</keyword>
<evidence type="ECO:0000313" key="3">
    <source>
        <dbReference type="EMBL" id="RWA13655.1"/>
    </source>
</evidence>
<evidence type="ECO:0000256" key="1">
    <source>
        <dbReference type="SAM" id="Coils"/>
    </source>
</evidence>
<evidence type="ECO:0000313" key="4">
    <source>
        <dbReference type="Proteomes" id="UP000286045"/>
    </source>
</evidence>
<feature type="coiled-coil region" evidence="1">
    <location>
        <begin position="214"/>
        <end position="248"/>
    </location>
</feature>
<dbReference type="AlphaFoldDB" id="A0A439DGW8"/>
<keyword evidence="1" id="KW-0175">Coiled coil</keyword>
<comment type="caution">
    <text evidence="3">The sequence shown here is derived from an EMBL/GenBank/DDBJ whole genome shotgun (WGS) entry which is preliminary data.</text>
</comment>
<keyword evidence="2" id="KW-0472">Membrane</keyword>
<protein>
    <submittedName>
        <fullName evidence="3">Uncharacterized protein</fullName>
    </submittedName>
</protein>
<proteinExistence type="predicted"/>
<name>A0A439DGW8_9PEZI</name>
<organism evidence="3 4">
    <name type="scientific">Xylaria grammica</name>
    <dbReference type="NCBI Taxonomy" id="363999"/>
    <lineage>
        <taxon>Eukaryota</taxon>
        <taxon>Fungi</taxon>
        <taxon>Dikarya</taxon>
        <taxon>Ascomycota</taxon>
        <taxon>Pezizomycotina</taxon>
        <taxon>Sordariomycetes</taxon>
        <taxon>Xylariomycetidae</taxon>
        <taxon>Xylariales</taxon>
        <taxon>Xylariaceae</taxon>
        <taxon>Xylaria</taxon>
    </lineage>
</organism>
<dbReference type="Proteomes" id="UP000286045">
    <property type="component" value="Unassembled WGS sequence"/>
</dbReference>
<feature type="transmembrane region" description="Helical" evidence="2">
    <location>
        <begin position="29"/>
        <end position="45"/>
    </location>
</feature>
<reference evidence="3 4" key="1">
    <citation type="submission" date="2018-12" db="EMBL/GenBank/DDBJ databases">
        <title>Draft genome sequence of Xylaria grammica IHI A82.</title>
        <authorList>
            <person name="Buettner E."/>
            <person name="Kellner H."/>
        </authorList>
    </citation>
    <scope>NUCLEOTIDE SEQUENCE [LARGE SCALE GENOMIC DNA]</scope>
    <source>
        <strain evidence="3 4">IHI A82</strain>
    </source>
</reference>
<feature type="coiled-coil region" evidence="1">
    <location>
        <begin position="95"/>
        <end position="178"/>
    </location>
</feature>
<gene>
    <name evidence="3" type="ORF">EKO27_g1448</name>
</gene>